<protein>
    <submittedName>
        <fullName evidence="1">DUF6082 family protein</fullName>
    </submittedName>
</protein>
<evidence type="ECO:0000313" key="2">
    <source>
        <dbReference type="Proteomes" id="UP001595847"/>
    </source>
</evidence>
<sequence length="215" mass="23915">MGITITLFLQQRDLRNQRAQLNVALEDQRRGSEIALRQIHTDIIKMAIDDDDLLQVWPRIGAGVGETKQDHDCNLVLNLQKVAYETRTVELKELRGALRYLVTSPHIHAFWAGRAGRALLSPVGMMGRTSSPPRWTRPLRRCVRLGRRRSGGCSPTRSASSGALGVPLVESGAPVTMEDAVSVLRFRRARRCHKSGSTRLRMALALRSRVAAMAS</sequence>
<proteinExistence type="predicted"/>
<dbReference type="Proteomes" id="UP001595847">
    <property type="component" value="Unassembled WGS sequence"/>
</dbReference>
<dbReference type="InterPro" id="IPR045728">
    <property type="entry name" value="DUF6082"/>
</dbReference>
<dbReference type="RefSeq" id="WP_378531170.1">
    <property type="nucleotide sequence ID" value="NZ_JBHSBH010000004.1"/>
</dbReference>
<keyword evidence="2" id="KW-1185">Reference proteome</keyword>
<reference evidence="2" key="1">
    <citation type="journal article" date="2019" name="Int. J. Syst. Evol. Microbiol.">
        <title>The Global Catalogue of Microorganisms (GCM) 10K type strain sequencing project: providing services to taxonomists for standard genome sequencing and annotation.</title>
        <authorList>
            <consortium name="The Broad Institute Genomics Platform"/>
            <consortium name="The Broad Institute Genome Sequencing Center for Infectious Disease"/>
            <person name="Wu L."/>
            <person name="Ma J."/>
        </authorList>
    </citation>
    <scope>NUCLEOTIDE SEQUENCE [LARGE SCALE GENOMIC DNA]</scope>
    <source>
        <strain evidence="2">TBRC 1826</strain>
    </source>
</reference>
<evidence type="ECO:0000313" key="1">
    <source>
        <dbReference type="EMBL" id="MFC3995200.1"/>
    </source>
</evidence>
<accession>A0ABV8FGD3</accession>
<dbReference type="EMBL" id="JBHSBH010000004">
    <property type="protein sequence ID" value="MFC3995200.1"/>
    <property type="molecule type" value="Genomic_DNA"/>
</dbReference>
<organism evidence="1 2">
    <name type="scientific">Nocardiopsis sediminis</name>
    <dbReference type="NCBI Taxonomy" id="1778267"/>
    <lineage>
        <taxon>Bacteria</taxon>
        <taxon>Bacillati</taxon>
        <taxon>Actinomycetota</taxon>
        <taxon>Actinomycetes</taxon>
        <taxon>Streptosporangiales</taxon>
        <taxon>Nocardiopsidaceae</taxon>
        <taxon>Nocardiopsis</taxon>
    </lineage>
</organism>
<name>A0ABV8FGD3_9ACTN</name>
<comment type="caution">
    <text evidence="1">The sequence shown here is derived from an EMBL/GenBank/DDBJ whole genome shotgun (WGS) entry which is preliminary data.</text>
</comment>
<gene>
    <name evidence="1" type="ORF">ACFOVU_04705</name>
</gene>
<dbReference type="Pfam" id="PF19560">
    <property type="entry name" value="DUF6082"/>
    <property type="match status" value="1"/>
</dbReference>